<comment type="cofactor">
    <cofactor evidence="1">
        <name>FMN</name>
        <dbReference type="ChEBI" id="CHEBI:58210"/>
    </cofactor>
</comment>
<accession>A0A2H0ZVH2</accession>
<dbReference type="VEuPathDB" id="FungiDB:B9J08_002408"/>
<dbReference type="VEuPathDB" id="FungiDB:CJJ07_004036"/>
<reference evidence="9" key="3">
    <citation type="journal article" date="2017" name="Clin. Infect. Dis.">
        <title>Simultaneous emergence of multidrug-resistant Candida auris on 3 continents confirmed by whole-genome sequencing and epidemiological analyses.</title>
        <authorList>
            <person name="Lockhart S.R."/>
            <person name="Etienne K.A."/>
            <person name="Vallabhaneni S."/>
            <person name="Farooqi J."/>
            <person name="Chowdhary A."/>
            <person name="Govender N.P."/>
            <person name="Colombo A.L."/>
            <person name="Calvo B."/>
            <person name="Cuomo C.A."/>
            <person name="Desjardins C.A."/>
            <person name="Berkow E.L."/>
            <person name="Castanheira M."/>
            <person name="Magobo R.E."/>
            <person name="Jabeen K."/>
            <person name="Asghar R.J."/>
            <person name="Meis J.F."/>
            <person name="Jackson B."/>
            <person name="Chiller T."/>
            <person name="Litvintseva A.P."/>
        </authorList>
    </citation>
    <scope>NUCLEOTIDE SEQUENCE [LARGE SCALE GENOMIC DNA]</scope>
    <source>
        <strain evidence="9">B8441</strain>
    </source>
</reference>
<dbReference type="CDD" id="cd02933">
    <property type="entry name" value="OYE_like_FMN"/>
    <property type="match status" value="1"/>
</dbReference>
<evidence type="ECO:0000259" key="7">
    <source>
        <dbReference type="Pfam" id="PF00724"/>
    </source>
</evidence>
<dbReference type="VEuPathDB" id="FungiDB:CJI97_001952"/>
<dbReference type="GO" id="GO:0003959">
    <property type="term" value="F:NADPH dehydrogenase activity"/>
    <property type="evidence" value="ECO:0007669"/>
    <property type="project" value="TreeGrafter"/>
</dbReference>
<evidence type="ECO:0000256" key="6">
    <source>
        <dbReference type="ARBA" id="ARBA00075326"/>
    </source>
</evidence>
<keyword evidence="3" id="KW-0288">FMN</keyword>
<dbReference type="InterPro" id="IPR045247">
    <property type="entry name" value="Oye-like"/>
</dbReference>
<dbReference type="EMBL" id="PEKT02000006">
    <property type="protein sequence ID" value="PIS54631.1"/>
    <property type="molecule type" value="Genomic_DNA"/>
</dbReference>
<evidence type="ECO:0000313" key="9">
    <source>
        <dbReference type="EMBL" id="PIS54631.1"/>
    </source>
</evidence>
<reference evidence="11" key="1">
    <citation type="journal article" date="2015" name="BMC Genomics">
        <title>Draft genome of a commonly misdiagnosed multidrug resistant pathogen Candida auris.</title>
        <authorList>
            <person name="Chatterjee S."/>
            <person name="Alampalli S.V."/>
            <person name="Nageshan R.K."/>
            <person name="Chettiar S.T."/>
            <person name="Joshi S."/>
            <person name="Tatu U.S."/>
        </authorList>
    </citation>
    <scope>NUCLEOTIDE SEQUENCE [LARGE SCALE GENOMIC DNA]</scope>
    <source>
        <strain evidence="11">6684</strain>
    </source>
</reference>
<evidence type="ECO:0000313" key="10">
    <source>
        <dbReference type="EMBL" id="QWW25838.1"/>
    </source>
</evidence>
<dbReference type="VEuPathDB" id="FungiDB:QG37_06001"/>
<dbReference type="OMA" id="YEGTLMC"/>
<dbReference type="EMBL" id="LGST01000041">
    <property type="protein sequence ID" value="KND97605.1"/>
    <property type="molecule type" value="Genomic_DNA"/>
</dbReference>
<evidence type="ECO:0000256" key="1">
    <source>
        <dbReference type="ARBA" id="ARBA00001917"/>
    </source>
</evidence>
<dbReference type="FunFam" id="3.20.20.70:FF:000138">
    <property type="entry name" value="NADPH dehydrogenase 1"/>
    <property type="match status" value="1"/>
</dbReference>
<dbReference type="Pfam" id="PF00724">
    <property type="entry name" value="Oxidored_FMN"/>
    <property type="match status" value="1"/>
</dbReference>
<dbReference type="InterPro" id="IPR013785">
    <property type="entry name" value="Aldolase_TIM"/>
</dbReference>
<reference evidence="9" key="4">
    <citation type="submission" date="2017-11" db="EMBL/GenBank/DDBJ databases">
        <title>Candida auris genome assembly and annotation.</title>
        <authorList>
            <person name="Munoz J.F."/>
            <person name="Gade L.G."/>
            <person name="Chow N.A."/>
            <person name="Litvintseva A.P."/>
            <person name="Loparev V.N."/>
            <person name="Cuomo C.A."/>
        </authorList>
    </citation>
    <scope>NUCLEOTIDE SEQUENCE</scope>
    <source>
        <strain evidence="9">B8441</strain>
    </source>
</reference>
<dbReference type="InterPro" id="IPR001155">
    <property type="entry name" value="OxRdtase_FMN_N"/>
</dbReference>
<feature type="domain" description="NADH:flavin oxidoreductase/NADH oxidase N-terminal" evidence="7">
    <location>
        <begin position="14"/>
        <end position="363"/>
    </location>
</feature>
<dbReference type="PANTHER" id="PTHR22893">
    <property type="entry name" value="NADH OXIDOREDUCTASE-RELATED"/>
    <property type="match status" value="1"/>
</dbReference>
<dbReference type="SUPFAM" id="SSF51395">
    <property type="entry name" value="FMN-linked oxidoreductases"/>
    <property type="match status" value="1"/>
</dbReference>
<evidence type="ECO:0000256" key="2">
    <source>
        <dbReference type="ARBA" id="ARBA00005979"/>
    </source>
</evidence>
<keyword evidence="3" id="KW-0285">Flavoprotein</keyword>
<dbReference type="Gene3D" id="3.20.20.70">
    <property type="entry name" value="Aldolase class I"/>
    <property type="match status" value="1"/>
</dbReference>
<name>A0A2H0ZVH2_CANAR</name>
<dbReference type="VEuPathDB" id="FungiDB:CJJ09_005496"/>
<dbReference type="STRING" id="498019.A0A2H0ZVH2"/>
<evidence type="ECO:0000256" key="5">
    <source>
        <dbReference type="ARBA" id="ARBA00067604"/>
    </source>
</evidence>
<dbReference type="GO" id="GO:0042562">
    <property type="term" value="F:hormone binding"/>
    <property type="evidence" value="ECO:0007669"/>
    <property type="project" value="UniProtKB-ARBA"/>
</dbReference>
<dbReference type="Proteomes" id="UP000037122">
    <property type="component" value="Unassembled WGS sequence"/>
</dbReference>
<evidence type="ECO:0000256" key="4">
    <source>
        <dbReference type="ARBA" id="ARBA00056646"/>
    </source>
</evidence>
<accession>A0A0L0NV88</accession>
<dbReference type="EMBL" id="CP076755">
    <property type="protein sequence ID" value="QWW25838.1"/>
    <property type="molecule type" value="Genomic_DNA"/>
</dbReference>
<reference evidence="10" key="5">
    <citation type="submission" date="2021-06" db="EMBL/GenBank/DDBJ databases">
        <title>Candida auris outbreak in lebanese hospital.</title>
        <authorList>
            <person name="Finianos M."/>
        </authorList>
    </citation>
    <scope>NUCLEOTIDE SEQUENCE</scope>
    <source>
        <strain evidence="10">CA7LBN</strain>
    </source>
</reference>
<organism evidence="9">
    <name type="scientific">Candidozyma auris</name>
    <name type="common">Yeast</name>
    <name type="synonym">Candida auris</name>
    <dbReference type="NCBI Taxonomy" id="498019"/>
    <lineage>
        <taxon>Eukaryota</taxon>
        <taxon>Fungi</taxon>
        <taxon>Dikarya</taxon>
        <taxon>Ascomycota</taxon>
        <taxon>Saccharomycotina</taxon>
        <taxon>Pichiomycetes</taxon>
        <taxon>Metschnikowiaceae</taxon>
        <taxon>Candidozyma</taxon>
    </lineage>
</organism>
<protein>
    <recommendedName>
        <fullName evidence="5">Probable NADPH dehydrogenase</fullName>
    </recommendedName>
    <alternativeName>
        <fullName evidence="6">Estrogen-binding protein</fullName>
    </alternativeName>
</protein>
<dbReference type="AlphaFoldDB" id="A0A2H0ZVH2"/>
<gene>
    <name evidence="9" type="ORF">B9J08_002408</name>
    <name evidence="10" type="ORF">CA7LBN_004742</name>
    <name evidence="8" type="ORF">QG37_06001</name>
</gene>
<dbReference type="Proteomes" id="UP000825438">
    <property type="component" value="Chromosome VII"/>
</dbReference>
<dbReference type="VEuPathDB" id="FungiDB:CJI96_0004963"/>
<sequence length="408" mass="45881">MVSQVTPKALKNSKLFQPIKVGKNEFSNRVVFAPSTRFRAAQDHTPSDLQLQYYDDRTKYPGTLIITEGTVPNEKTGTYAGVPGIFTENHIKGWKKINDKIHENKSFSSIQLWGLGRAADPAQNKKEGQKYQAPSPIYQDEEAEKAAKEAGNELVAYTTEEVDQLIEEYVKTARNAIAAGFDYVELHGAHGYLLNQFFEASSNQRTDKYGGSIENRARFPLALVDRLTEEIGAERLAIRISPWAKFLGMKGVDDKKAHPIATYGYFLGQLQQRADAGKQLAYVSIVEPRVAGNVDVEAENIHGDNTFVKTIWKGVLVRAGNYTYDAPDFKQLLEDIDDGRTLVGFSRFFISNPDLVYRLRDGKTLTPYDRSTFYADNNWGYNTYDVSDGKQKFDEEAEKARKPTTLVA</sequence>
<proteinExistence type="inferred from homology"/>
<dbReference type="PANTHER" id="PTHR22893:SF91">
    <property type="entry name" value="NADPH DEHYDROGENASE 2-RELATED"/>
    <property type="match status" value="1"/>
</dbReference>
<comment type="similarity">
    <text evidence="2">Belongs to the NADH:flavin oxidoreductase/NADH oxidase family.</text>
</comment>
<comment type="function">
    <text evidence="4">Oxidoreductase that binds mammalian estrogens with high affinity.</text>
</comment>
<evidence type="ECO:0000313" key="8">
    <source>
        <dbReference type="EMBL" id="KND97605.1"/>
    </source>
</evidence>
<evidence type="ECO:0000256" key="3">
    <source>
        <dbReference type="ARBA" id="ARBA00022643"/>
    </source>
</evidence>
<evidence type="ECO:0000313" key="11">
    <source>
        <dbReference type="Proteomes" id="UP000037122"/>
    </source>
</evidence>
<reference evidence="8" key="2">
    <citation type="submission" date="2015-07" db="EMBL/GenBank/DDBJ databases">
        <title>Draft Genome of a commonly misdiagnosed multidrug resistant pathogen Candida auris.</title>
        <authorList>
            <person name="Alampalli S.V."/>
            <person name="Chatterjee S."/>
            <person name="Nageshan R.K."/>
            <person name="Joshi S."/>
            <person name="Thiruganasambandam S.C."/>
            <person name="Tatu U.S."/>
        </authorList>
    </citation>
    <scope>NUCLEOTIDE SEQUENCE [LARGE SCALE GENOMIC DNA]</scope>
    <source>
        <strain evidence="8">6684</strain>
    </source>
</reference>
<dbReference type="GO" id="GO:0010181">
    <property type="term" value="F:FMN binding"/>
    <property type="evidence" value="ECO:0007669"/>
    <property type="project" value="InterPro"/>
</dbReference>